<keyword evidence="5 15" id="KW-0378">Hydrolase</keyword>
<evidence type="ECO:0000256" key="12">
    <source>
        <dbReference type="ARBA" id="ARBA00034617"/>
    </source>
</evidence>
<dbReference type="InterPro" id="IPR011545">
    <property type="entry name" value="DEAD/DEAH_box_helicase_dom"/>
</dbReference>
<name>A0A1G1WGK0_9BACT</name>
<comment type="caution">
    <text evidence="18">The sequence shown here is derived from an EMBL/GenBank/DDBJ whole genome shotgun (WGS) entry which is preliminary data.</text>
</comment>
<keyword evidence="6 15" id="KW-0347">Helicase</keyword>
<sequence length="671" mass="74833">MGLQTPIEQVPNIGKSHAMRLHRLKITTVEDLVHHYPFRYENLGKPAQISEISLGGLNSATGKVWAIRNVRTRFGKNLTLATVTDGSASIEVVWFNQPFLTKVIKTGSEISLAGRVDLFSHRASFINPEYELVDSKTGGKSLHTQGMVPVYPETAGVSSKWLRSKIMNLLPNVLPKIEDPLPSGTLKNHRLIPKRQALWQIHFPTNENQIEEAKKRLSFEELLISQLMALERKRAWEKNQRGLRMNIPQEKVLSLIDSLPFSLTEAQRKVIKEILDDISKDKPMNRLLQGDVGSGKTVVAAVAAYIVFLNGYQSALMAPTEILALQHFKTLNSILKPLGVRVSLRTSSTKKDEPFDILIGTHALIARGAGFKKLAFAAIDEQHRFGVEQRARLRHKGQTPHILTMTATPIPRSLALTLYGDLEVSSLDELPKNRKTVKTFVVPPEKRARAYQFIGDNISKGRQAFIIFPFIEPSETLTSVKAAKAEYEYLQKEIFPDLSIGLLHGQLKSEDKKDVLERFSQNKLNILVSTPIVEVGIDIPNATIMLIEGAERFGLASLHQLRGRVGRGIEQSYCFLFSESSSRNALERLSALEKYHLGLKLAEIDLKMRGPGEIYGTAQSGIPSFKIASLTDLPLIKATKQEAIKIFSSRAIDKLTALSSEVEKQSLVPPD</sequence>
<dbReference type="PROSITE" id="PS51194">
    <property type="entry name" value="HELICASE_CTER"/>
    <property type="match status" value="1"/>
</dbReference>
<keyword evidence="9 15" id="KW-0233">DNA recombination</keyword>
<dbReference type="GO" id="GO:0043138">
    <property type="term" value="F:3'-5' DNA helicase activity"/>
    <property type="evidence" value="ECO:0007669"/>
    <property type="project" value="UniProtKB-EC"/>
</dbReference>
<dbReference type="Gene3D" id="3.40.50.300">
    <property type="entry name" value="P-loop containing nucleotide triphosphate hydrolases"/>
    <property type="match status" value="2"/>
</dbReference>
<evidence type="ECO:0000256" key="2">
    <source>
        <dbReference type="ARBA" id="ARBA00017846"/>
    </source>
</evidence>
<dbReference type="PANTHER" id="PTHR47964">
    <property type="entry name" value="ATP-DEPENDENT DNA HELICASE HOMOLOG RECG, CHLOROPLASTIC"/>
    <property type="match status" value="1"/>
</dbReference>
<keyword evidence="8" id="KW-0238">DNA-binding</keyword>
<evidence type="ECO:0000313" key="19">
    <source>
        <dbReference type="Proteomes" id="UP000176645"/>
    </source>
</evidence>
<comment type="catalytic activity">
    <reaction evidence="12 15">
        <text>Couples ATP hydrolysis with the unwinding of duplex DNA by translocating in the 3'-5' direction.</text>
        <dbReference type="EC" id="5.6.2.4"/>
    </reaction>
</comment>
<dbReference type="GO" id="GO:0016887">
    <property type="term" value="F:ATP hydrolysis activity"/>
    <property type="evidence" value="ECO:0007669"/>
    <property type="project" value="RHEA"/>
</dbReference>
<evidence type="ECO:0000256" key="4">
    <source>
        <dbReference type="ARBA" id="ARBA00022763"/>
    </source>
</evidence>
<comment type="function">
    <text evidence="15">Plays a critical role in recombination and DNA repair. Helps process Holliday junction intermediates to mature products by catalyzing branch migration. Has replication fork regression activity, unwinds stalled or blocked replication forks to make a HJ that can be resolved. Has a DNA unwinding activity characteristic of a DNA helicase with 3'-5' polarity.</text>
</comment>
<keyword evidence="3 15" id="KW-0547">Nucleotide-binding</keyword>
<evidence type="ECO:0000256" key="13">
    <source>
        <dbReference type="ARBA" id="ARBA00034808"/>
    </source>
</evidence>
<dbReference type="Pfam" id="PF17191">
    <property type="entry name" value="RecG_wedge"/>
    <property type="match status" value="1"/>
</dbReference>
<dbReference type="SUPFAM" id="SSF52540">
    <property type="entry name" value="P-loop containing nucleoside triphosphate hydrolases"/>
    <property type="match status" value="2"/>
</dbReference>
<feature type="domain" description="Helicase C-terminal" evidence="17">
    <location>
        <begin position="436"/>
        <end position="607"/>
    </location>
</feature>
<dbReference type="InterPro" id="IPR001650">
    <property type="entry name" value="Helicase_C-like"/>
</dbReference>
<evidence type="ECO:0000256" key="3">
    <source>
        <dbReference type="ARBA" id="ARBA00022741"/>
    </source>
</evidence>
<dbReference type="PROSITE" id="PS51192">
    <property type="entry name" value="HELICASE_ATP_BIND_1"/>
    <property type="match status" value="1"/>
</dbReference>
<evidence type="ECO:0000256" key="9">
    <source>
        <dbReference type="ARBA" id="ARBA00023172"/>
    </source>
</evidence>
<dbReference type="GO" id="GO:0006310">
    <property type="term" value="P:DNA recombination"/>
    <property type="evidence" value="ECO:0007669"/>
    <property type="project" value="UniProtKB-UniRule"/>
</dbReference>
<proteinExistence type="inferred from homology"/>
<dbReference type="NCBIfam" id="NF008168">
    <property type="entry name" value="PRK10917.2-2"/>
    <property type="match status" value="1"/>
</dbReference>
<evidence type="ECO:0000259" key="17">
    <source>
        <dbReference type="PROSITE" id="PS51194"/>
    </source>
</evidence>
<evidence type="ECO:0000256" key="10">
    <source>
        <dbReference type="ARBA" id="ARBA00023204"/>
    </source>
</evidence>
<dbReference type="EMBL" id="MHCU01000055">
    <property type="protein sequence ID" value="OGY26825.1"/>
    <property type="molecule type" value="Genomic_DNA"/>
</dbReference>
<dbReference type="Pfam" id="PF00271">
    <property type="entry name" value="Helicase_C"/>
    <property type="match status" value="1"/>
</dbReference>
<keyword evidence="10 15" id="KW-0234">DNA repair</keyword>
<reference evidence="18 19" key="1">
    <citation type="journal article" date="2016" name="Nat. Commun.">
        <title>Thousands of microbial genomes shed light on interconnected biogeochemical processes in an aquifer system.</title>
        <authorList>
            <person name="Anantharaman K."/>
            <person name="Brown C.T."/>
            <person name="Hug L.A."/>
            <person name="Sharon I."/>
            <person name="Castelle C.J."/>
            <person name="Probst A.J."/>
            <person name="Thomas B.C."/>
            <person name="Singh A."/>
            <person name="Wilkins M.J."/>
            <person name="Karaoz U."/>
            <person name="Brodie E.L."/>
            <person name="Williams K.H."/>
            <person name="Hubbard S.S."/>
            <person name="Banfield J.F."/>
        </authorList>
    </citation>
    <scope>NUCLEOTIDE SEQUENCE [LARGE SCALE GENOMIC DNA]</scope>
</reference>
<dbReference type="InterPro" id="IPR047112">
    <property type="entry name" value="RecG/Mfd"/>
</dbReference>
<dbReference type="NCBIfam" id="TIGR00643">
    <property type="entry name" value="recG"/>
    <property type="match status" value="1"/>
</dbReference>
<dbReference type="PANTHER" id="PTHR47964:SF1">
    <property type="entry name" value="ATP-DEPENDENT DNA HELICASE HOMOLOG RECG, CHLOROPLASTIC"/>
    <property type="match status" value="1"/>
</dbReference>
<evidence type="ECO:0000256" key="6">
    <source>
        <dbReference type="ARBA" id="ARBA00022806"/>
    </source>
</evidence>
<keyword evidence="7 15" id="KW-0067">ATP-binding</keyword>
<dbReference type="GO" id="GO:0006281">
    <property type="term" value="P:DNA repair"/>
    <property type="evidence" value="ECO:0007669"/>
    <property type="project" value="UniProtKB-UniRule"/>
</dbReference>
<dbReference type="EC" id="5.6.2.4" evidence="13 15"/>
<keyword evidence="11" id="KW-0413">Isomerase</keyword>
<dbReference type="Proteomes" id="UP000176645">
    <property type="component" value="Unassembled WGS sequence"/>
</dbReference>
<evidence type="ECO:0000313" key="18">
    <source>
        <dbReference type="EMBL" id="OGY26825.1"/>
    </source>
</evidence>
<evidence type="ECO:0000256" key="1">
    <source>
        <dbReference type="ARBA" id="ARBA00007504"/>
    </source>
</evidence>
<dbReference type="AlphaFoldDB" id="A0A1G1WGK0"/>
<dbReference type="SMART" id="SM00487">
    <property type="entry name" value="DEXDc"/>
    <property type="match status" value="1"/>
</dbReference>
<evidence type="ECO:0000256" key="7">
    <source>
        <dbReference type="ARBA" id="ARBA00022840"/>
    </source>
</evidence>
<evidence type="ECO:0000256" key="15">
    <source>
        <dbReference type="RuleBase" id="RU363016"/>
    </source>
</evidence>
<dbReference type="GO" id="GO:0003677">
    <property type="term" value="F:DNA binding"/>
    <property type="evidence" value="ECO:0007669"/>
    <property type="project" value="UniProtKB-KW"/>
</dbReference>
<organism evidence="18 19">
    <name type="scientific">Candidatus Woykebacteria bacterium RBG_19FT_COMBO_43_10</name>
    <dbReference type="NCBI Taxonomy" id="1802598"/>
    <lineage>
        <taxon>Bacteria</taxon>
        <taxon>Candidatus Woykeibacteriota</taxon>
    </lineage>
</organism>
<dbReference type="InterPro" id="IPR033454">
    <property type="entry name" value="RecG_wedge"/>
</dbReference>
<dbReference type="InterPro" id="IPR014001">
    <property type="entry name" value="Helicase_ATP-bd"/>
</dbReference>
<dbReference type="CDD" id="cd04488">
    <property type="entry name" value="RecG_wedge_OBF"/>
    <property type="match status" value="1"/>
</dbReference>
<comment type="catalytic activity">
    <reaction evidence="14 15">
        <text>ATP + H2O = ADP + phosphate + H(+)</text>
        <dbReference type="Rhea" id="RHEA:13065"/>
        <dbReference type="ChEBI" id="CHEBI:15377"/>
        <dbReference type="ChEBI" id="CHEBI:15378"/>
        <dbReference type="ChEBI" id="CHEBI:30616"/>
        <dbReference type="ChEBI" id="CHEBI:43474"/>
        <dbReference type="ChEBI" id="CHEBI:456216"/>
        <dbReference type="EC" id="5.6.2.4"/>
    </reaction>
</comment>
<comment type="similarity">
    <text evidence="1 15">Belongs to the helicase family. RecG subfamily.</text>
</comment>
<dbReference type="InterPro" id="IPR027417">
    <property type="entry name" value="P-loop_NTPase"/>
</dbReference>
<dbReference type="InterPro" id="IPR012340">
    <property type="entry name" value="NA-bd_OB-fold"/>
</dbReference>
<dbReference type="Pfam" id="PF00270">
    <property type="entry name" value="DEAD"/>
    <property type="match status" value="1"/>
</dbReference>
<protein>
    <recommendedName>
        <fullName evidence="2 15">ATP-dependent DNA helicase RecG</fullName>
        <ecNumber evidence="13 15">5.6.2.4</ecNumber>
    </recommendedName>
</protein>
<accession>A0A1G1WGK0</accession>
<dbReference type="InterPro" id="IPR004609">
    <property type="entry name" value="ATP-dep_DNA_helicase_RecG"/>
</dbReference>
<evidence type="ECO:0000256" key="8">
    <source>
        <dbReference type="ARBA" id="ARBA00023125"/>
    </source>
</evidence>
<dbReference type="GO" id="GO:0005524">
    <property type="term" value="F:ATP binding"/>
    <property type="evidence" value="ECO:0007669"/>
    <property type="project" value="UniProtKB-KW"/>
</dbReference>
<evidence type="ECO:0000259" key="16">
    <source>
        <dbReference type="PROSITE" id="PS51192"/>
    </source>
</evidence>
<dbReference type="SUPFAM" id="SSF50249">
    <property type="entry name" value="Nucleic acid-binding proteins"/>
    <property type="match status" value="1"/>
</dbReference>
<keyword evidence="4 15" id="KW-0227">DNA damage</keyword>
<gene>
    <name evidence="18" type="ORF">A2Z42_03330</name>
</gene>
<dbReference type="SMART" id="SM00490">
    <property type="entry name" value="HELICc"/>
    <property type="match status" value="1"/>
</dbReference>
<dbReference type="NCBIfam" id="NF008165">
    <property type="entry name" value="PRK10917.1-3"/>
    <property type="match status" value="1"/>
</dbReference>
<dbReference type="CDD" id="cd17992">
    <property type="entry name" value="DEXHc_RecG"/>
    <property type="match status" value="1"/>
</dbReference>
<dbReference type="Gene3D" id="2.40.50.140">
    <property type="entry name" value="Nucleic acid-binding proteins"/>
    <property type="match status" value="1"/>
</dbReference>
<feature type="domain" description="Helicase ATP-binding" evidence="16">
    <location>
        <begin position="277"/>
        <end position="427"/>
    </location>
</feature>
<evidence type="ECO:0000256" key="5">
    <source>
        <dbReference type="ARBA" id="ARBA00022801"/>
    </source>
</evidence>
<evidence type="ECO:0000256" key="11">
    <source>
        <dbReference type="ARBA" id="ARBA00023235"/>
    </source>
</evidence>
<evidence type="ECO:0000256" key="14">
    <source>
        <dbReference type="ARBA" id="ARBA00048988"/>
    </source>
</evidence>